<dbReference type="NCBIfam" id="TIGR01136">
    <property type="entry name" value="cysKM"/>
    <property type="match status" value="1"/>
</dbReference>
<dbReference type="STRING" id="1797994.A2227_01945"/>
<evidence type="ECO:0000256" key="9">
    <source>
        <dbReference type="PIRSR" id="PIRSR605856-50"/>
    </source>
</evidence>
<dbReference type="CDD" id="cd01561">
    <property type="entry name" value="CBS_like"/>
    <property type="match status" value="1"/>
</dbReference>
<dbReference type="GO" id="GO:0004124">
    <property type="term" value="F:cysteine synthase activity"/>
    <property type="evidence" value="ECO:0007669"/>
    <property type="project" value="UniProtKB-EC"/>
</dbReference>
<comment type="cofactor">
    <cofactor evidence="1 9">
        <name>pyridoxal 5'-phosphate</name>
        <dbReference type="ChEBI" id="CHEBI:597326"/>
    </cofactor>
</comment>
<evidence type="ECO:0000256" key="4">
    <source>
        <dbReference type="ARBA" id="ARBA00022605"/>
    </source>
</evidence>
<dbReference type="Gene3D" id="3.40.50.1100">
    <property type="match status" value="2"/>
</dbReference>
<evidence type="ECO:0000313" key="12">
    <source>
        <dbReference type="EMBL" id="OGF27586.1"/>
    </source>
</evidence>
<evidence type="ECO:0000256" key="7">
    <source>
        <dbReference type="ARBA" id="ARBA00023192"/>
    </source>
</evidence>
<reference evidence="12 13" key="1">
    <citation type="journal article" date="2016" name="Nat. Commun.">
        <title>Thousands of microbial genomes shed light on interconnected biogeochemical processes in an aquifer system.</title>
        <authorList>
            <person name="Anantharaman K."/>
            <person name="Brown C.T."/>
            <person name="Hug L.A."/>
            <person name="Sharon I."/>
            <person name="Castelle C.J."/>
            <person name="Probst A.J."/>
            <person name="Thomas B.C."/>
            <person name="Singh A."/>
            <person name="Wilkins M.J."/>
            <person name="Karaoz U."/>
            <person name="Brodie E.L."/>
            <person name="Williams K.H."/>
            <person name="Hubbard S.S."/>
            <person name="Banfield J.F."/>
        </authorList>
    </citation>
    <scope>NUCLEOTIDE SEQUENCE [LARGE SCALE GENOMIC DNA]</scope>
</reference>
<dbReference type="InterPro" id="IPR036052">
    <property type="entry name" value="TrpB-like_PALP_sf"/>
</dbReference>
<keyword evidence="5" id="KW-0808">Transferase</keyword>
<feature type="binding site" evidence="9">
    <location>
        <begin position="178"/>
        <end position="182"/>
    </location>
    <ligand>
        <name>pyridoxal 5'-phosphate</name>
        <dbReference type="ChEBI" id="CHEBI:597326"/>
    </ligand>
</feature>
<organism evidence="12 13">
    <name type="scientific">Candidatus Falkowbacteria bacterium RIFOXYA2_FULL_47_19</name>
    <dbReference type="NCBI Taxonomy" id="1797994"/>
    <lineage>
        <taxon>Bacteria</taxon>
        <taxon>Candidatus Falkowiibacteriota</taxon>
    </lineage>
</organism>
<comment type="catalytic activity">
    <reaction evidence="8">
        <text>O-acetyl-L-serine + hydrogen sulfide = L-cysteine + acetate</text>
        <dbReference type="Rhea" id="RHEA:14829"/>
        <dbReference type="ChEBI" id="CHEBI:29919"/>
        <dbReference type="ChEBI" id="CHEBI:30089"/>
        <dbReference type="ChEBI" id="CHEBI:35235"/>
        <dbReference type="ChEBI" id="CHEBI:58340"/>
        <dbReference type="EC" id="2.5.1.47"/>
    </reaction>
</comment>
<dbReference type="GO" id="GO:0006535">
    <property type="term" value="P:cysteine biosynthetic process from serine"/>
    <property type="evidence" value="ECO:0007669"/>
    <property type="project" value="InterPro"/>
</dbReference>
<evidence type="ECO:0000259" key="11">
    <source>
        <dbReference type="Pfam" id="PF00291"/>
    </source>
</evidence>
<comment type="caution">
    <text evidence="12">The sequence shown here is derived from an EMBL/GenBank/DDBJ whole genome shotgun (WGS) entry which is preliminary data.</text>
</comment>
<dbReference type="SUPFAM" id="SSF53686">
    <property type="entry name" value="Tryptophan synthase beta subunit-like PLP-dependent enzymes"/>
    <property type="match status" value="1"/>
</dbReference>
<evidence type="ECO:0000256" key="10">
    <source>
        <dbReference type="PIRSR" id="PIRSR605856-51"/>
    </source>
</evidence>
<feature type="modified residue" description="N6-(pyridoxal phosphate)lysine" evidence="10">
    <location>
        <position position="43"/>
    </location>
</feature>
<comment type="similarity">
    <text evidence="2">Belongs to the cysteine synthase/cystathionine beta-synthase family.</text>
</comment>
<keyword evidence="7" id="KW-0198">Cysteine biosynthesis</keyword>
<dbReference type="PROSITE" id="PS00901">
    <property type="entry name" value="CYS_SYNTHASE"/>
    <property type="match status" value="1"/>
</dbReference>
<dbReference type="EC" id="2.5.1.47" evidence="3"/>
<keyword evidence="4" id="KW-0028">Amino-acid biosynthesis</keyword>
<gene>
    <name evidence="12" type="primary">cysM</name>
    <name evidence="12" type="ORF">A2227_01945</name>
</gene>
<evidence type="ECO:0000313" key="13">
    <source>
        <dbReference type="Proteomes" id="UP000178367"/>
    </source>
</evidence>
<feature type="domain" description="Tryptophan synthase beta chain-like PALP" evidence="11">
    <location>
        <begin position="6"/>
        <end position="285"/>
    </location>
</feature>
<evidence type="ECO:0000256" key="6">
    <source>
        <dbReference type="ARBA" id="ARBA00022898"/>
    </source>
</evidence>
<name>A0A1F5SM26_9BACT</name>
<keyword evidence="6 9" id="KW-0663">Pyridoxal phosphate</keyword>
<evidence type="ECO:0000256" key="5">
    <source>
        <dbReference type="ARBA" id="ARBA00022679"/>
    </source>
</evidence>
<evidence type="ECO:0000256" key="3">
    <source>
        <dbReference type="ARBA" id="ARBA00012681"/>
    </source>
</evidence>
<dbReference type="InterPro" id="IPR001926">
    <property type="entry name" value="TrpB-like_PALP"/>
</dbReference>
<dbReference type="FunFam" id="3.40.50.1100:FF:000006">
    <property type="entry name" value="Cysteine synthase"/>
    <property type="match status" value="1"/>
</dbReference>
<dbReference type="InterPro" id="IPR005856">
    <property type="entry name" value="Cys_synth"/>
</dbReference>
<evidence type="ECO:0000256" key="1">
    <source>
        <dbReference type="ARBA" id="ARBA00001933"/>
    </source>
</evidence>
<evidence type="ECO:0000256" key="8">
    <source>
        <dbReference type="ARBA" id="ARBA00047931"/>
    </source>
</evidence>
<sequence length="302" mass="32862">MICKNILQTIGHTPMVKINKLNPRPAVNIYAKVEGVNPGGSIKDRIALKMIEQAEAEGKLTPDKTIIEATSGNTGIALAMIGAVKGYKSEIVMSEAVSVERRKMIAAFGAKVTLTPGDKGTDGAILKCKELTAKFPDKYFRPDQFSNEYNQIAHYETTAQEIWRQTGGEIDYFVSSIGTSGTLMGVAAFLKKYKPDVKIVSAEPVKGHYIQGLKNMEEAIVPAIYDRSKLDEIIMIDTEEAYLMSRRIVREEGIFVGMSSGAAMVAALKIAGKLKAGNIVTIFPDRGEKYLSTGLFDEAAGK</sequence>
<dbReference type="AlphaFoldDB" id="A0A1F5SM26"/>
<dbReference type="InterPro" id="IPR001216">
    <property type="entry name" value="P-phosphate_BS"/>
</dbReference>
<protein>
    <recommendedName>
        <fullName evidence="3">cysteine synthase</fullName>
        <ecNumber evidence="3">2.5.1.47</ecNumber>
    </recommendedName>
</protein>
<feature type="binding site" evidence="9">
    <location>
        <position position="73"/>
    </location>
    <ligand>
        <name>pyridoxal 5'-phosphate</name>
        <dbReference type="ChEBI" id="CHEBI:597326"/>
    </ligand>
</feature>
<accession>A0A1F5SM26</accession>
<dbReference type="InterPro" id="IPR050214">
    <property type="entry name" value="Cys_Synth/Cystath_Beta-Synth"/>
</dbReference>
<dbReference type="Pfam" id="PF00291">
    <property type="entry name" value="PALP"/>
    <property type="match status" value="1"/>
</dbReference>
<feature type="binding site" evidence="9">
    <location>
        <position position="259"/>
    </location>
    <ligand>
        <name>pyridoxal 5'-phosphate</name>
        <dbReference type="ChEBI" id="CHEBI:597326"/>
    </ligand>
</feature>
<dbReference type="PANTHER" id="PTHR10314">
    <property type="entry name" value="CYSTATHIONINE BETA-SYNTHASE"/>
    <property type="match status" value="1"/>
</dbReference>
<dbReference type="EMBL" id="MFGB01000007">
    <property type="protein sequence ID" value="OGF27586.1"/>
    <property type="molecule type" value="Genomic_DNA"/>
</dbReference>
<evidence type="ECO:0000256" key="2">
    <source>
        <dbReference type="ARBA" id="ARBA00007103"/>
    </source>
</evidence>
<dbReference type="Proteomes" id="UP000178367">
    <property type="component" value="Unassembled WGS sequence"/>
</dbReference>
<proteinExistence type="inferred from homology"/>